<dbReference type="AlphaFoldDB" id="A0A8B8EYW5"/>
<accession>A0A8B8EYW5</accession>
<evidence type="ECO:0000256" key="1">
    <source>
        <dbReference type="SAM" id="Phobius"/>
    </source>
</evidence>
<gene>
    <name evidence="3" type="primary">LOC111137839</name>
</gene>
<evidence type="ECO:0000313" key="2">
    <source>
        <dbReference type="Proteomes" id="UP000694844"/>
    </source>
</evidence>
<evidence type="ECO:0000313" key="3">
    <source>
        <dbReference type="RefSeq" id="XP_022345240.1"/>
    </source>
</evidence>
<dbReference type="Proteomes" id="UP000694844">
    <property type="component" value="Chromosome 5"/>
</dbReference>
<proteinExistence type="predicted"/>
<keyword evidence="1" id="KW-1133">Transmembrane helix</keyword>
<dbReference type="GeneID" id="111137839"/>
<protein>
    <submittedName>
        <fullName evidence="3">Uncharacterized protein LOC111137839 isoform X1</fullName>
    </submittedName>
</protein>
<dbReference type="OrthoDB" id="5786002at2759"/>
<feature type="transmembrane region" description="Helical" evidence="1">
    <location>
        <begin position="111"/>
        <end position="133"/>
    </location>
</feature>
<keyword evidence="1" id="KW-0812">Transmembrane</keyword>
<feature type="transmembrane region" description="Helical" evidence="1">
    <location>
        <begin position="5"/>
        <end position="24"/>
    </location>
</feature>
<reference evidence="3" key="1">
    <citation type="submission" date="2025-08" db="UniProtKB">
        <authorList>
            <consortium name="RefSeq"/>
        </authorList>
    </citation>
    <scope>IDENTIFICATION</scope>
    <source>
        <tissue evidence="3">Whole sample</tissue>
    </source>
</reference>
<keyword evidence="2" id="KW-1185">Reference proteome</keyword>
<organism evidence="2 3">
    <name type="scientific">Crassostrea virginica</name>
    <name type="common">Eastern oyster</name>
    <dbReference type="NCBI Taxonomy" id="6565"/>
    <lineage>
        <taxon>Eukaryota</taxon>
        <taxon>Metazoa</taxon>
        <taxon>Spiralia</taxon>
        <taxon>Lophotrochozoa</taxon>
        <taxon>Mollusca</taxon>
        <taxon>Bivalvia</taxon>
        <taxon>Autobranchia</taxon>
        <taxon>Pteriomorphia</taxon>
        <taxon>Ostreida</taxon>
        <taxon>Ostreoidea</taxon>
        <taxon>Ostreidae</taxon>
        <taxon>Crassostrea</taxon>
    </lineage>
</organism>
<name>A0A8B8EYW5_CRAVI</name>
<dbReference type="RefSeq" id="XP_022345240.1">
    <property type="nucleotide sequence ID" value="XM_022489532.1"/>
</dbReference>
<keyword evidence="1" id="KW-0472">Membrane</keyword>
<sequence length="265" mass="29998">MACSVYVYVVIFVIYCLSFITRLMNCFTNDSGICEWNKDGIKCCVDFKKNGNKCEGCIGYYGHGCVHKCDPGYYGFGCREKCNCVPCYNVNGSCLDIETTLTVQSAQGVPVWPFIVLGSFGFLTIAAVLTVVVMDSRKLPPSRPYELQHISTDTVSMEYASVENNIYLECNLTDNEEILKDNPKCNHLEEYKTSQTGSGHYLSVNLKPNSSADVWKSIEETAKRNREKKDMLQLLTRRNVPQNTNERFSYVSFVEELSSCNEHFD</sequence>
<dbReference type="KEGG" id="cvn:111137839"/>